<dbReference type="Pfam" id="PF04142">
    <property type="entry name" value="Nuc_sug_transp"/>
    <property type="match status" value="1"/>
</dbReference>
<dbReference type="PANTHER" id="PTHR10231">
    <property type="entry name" value="NUCLEOTIDE-SUGAR TRANSMEMBRANE TRANSPORTER"/>
    <property type="match status" value="1"/>
</dbReference>
<feature type="transmembrane region" description="Helical" evidence="5">
    <location>
        <begin position="171"/>
        <end position="188"/>
    </location>
</feature>
<evidence type="ECO:0000256" key="3">
    <source>
        <dbReference type="ARBA" id="ARBA00022989"/>
    </source>
</evidence>
<sequence length="347" mass="38383">MMKHHGIKKQGENSNIEARERKPFLVATTRSSGVTLANKLDLRKYFVIAAFTILASSQAIFIARSEIAENSLYNKRTVNFSVEALKCALSLVALLKIWKSDGITQDNKLSMSFDEVIIYSFPATFCFIHSLLKSPLFSFMDGRNNQSLKILEIISTGVLSRLILKRKLTEIQWIAFVLLCVGCTFTEPDTSSDHIHQTSLQGWVMAIVTTLLSVFVGVHTEAVIKKHPLKNVNVQNFWLSIFGLIFELVGLLNGNLVDATPKGFFYGYSIITACMILNHALSGIVVSMVLKYTDNIVKVYSVSVAMIIAAIVSKFIFDSHLSDDFLLGVTIVSVSLFLHGTGSSLAS</sequence>
<feature type="transmembrane region" description="Helical" evidence="5">
    <location>
        <begin position="297"/>
        <end position="313"/>
    </location>
</feature>
<feature type="transmembrane region" description="Helical" evidence="5">
    <location>
        <begin position="265"/>
        <end position="290"/>
    </location>
</feature>
<feature type="transmembrane region" description="Helical" evidence="5">
    <location>
        <begin position="45"/>
        <end position="65"/>
    </location>
</feature>
<proteinExistence type="predicted"/>
<name>A0ABR2LHN2_9ASPA</name>
<evidence type="ECO:0000256" key="5">
    <source>
        <dbReference type="SAM" id="Phobius"/>
    </source>
</evidence>
<dbReference type="NCBIfam" id="TIGR00803">
    <property type="entry name" value="nst"/>
    <property type="match status" value="1"/>
</dbReference>
<feature type="transmembrane region" description="Helical" evidence="5">
    <location>
        <begin position="325"/>
        <end position="346"/>
    </location>
</feature>
<evidence type="ECO:0000256" key="1">
    <source>
        <dbReference type="ARBA" id="ARBA00004141"/>
    </source>
</evidence>
<comment type="caution">
    <text evidence="6">The sequence shown here is derived from an EMBL/GenBank/DDBJ whole genome shotgun (WGS) entry which is preliminary data.</text>
</comment>
<evidence type="ECO:0000313" key="6">
    <source>
        <dbReference type="EMBL" id="KAK8940298.1"/>
    </source>
</evidence>
<feature type="transmembrane region" description="Helical" evidence="5">
    <location>
        <begin position="116"/>
        <end position="132"/>
    </location>
</feature>
<reference evidence="6 7" key="1">
    <citation type="journal article" date="2022" name="Nat. Plants">
        <title>Genomes of leafy and leafless Platanthera orchids illuminate the evolution of mycoheterotrophy.</title>
        <authorList>
            <person name="Li M.H."/>
            <person name="Liu K.W."/>
            <person name="Li Z."/>
            <person name="Lu H.C."/>
            <person name="Ye Q.L."/>
            <person name="Zhang D."/>
            <person name="Wang J.Y."/>
            <person name="Li Y.F."/>
            <person name="Zhong Z.M."/>
            <person name="Liu X."/>
            <person name="Yu X."/>
            <person name="Liu D.K."/>
            <person name="Tu X.D."/>
            <person name="Liu B."/>
            <person name="Hao Y."/>
            <person name="Liao X.Y."/>
            <person name="Jiang Y.T."/>
            <person name="Sun W.H."/>
            <person name="Chen J."/>
            <person name="Chen Y.Q."/>
            <person name="Ai Y."/>
            <person name="Zhai J.W."/>
            <person name="Wu S.S."/>
            <person name="Zhou Z."/>
            <person name="Hsiao Y.Y."/>
            <person name="Wu W.L."/>
            <person name="Chen Y.Y."/>
            <person name="Lin Y.F."/>
            <person name="Hsu J.L."/>
            <person name="Li C.Y."/>
            <person name="Wang Z.W."/>
            <person name="Zhao X."/>
            <person name="Zhong W.Y."/>
            <person name="Ma X.K."/>
            <person name="Ma L."/>
            <person name="Huang J."/>
            <person name="Chen G.Z."/>
            <person name="Huang M.Z."/>
            <person name="Huang L."/>
            <person name="Peng D.H."/>
            <person name="Luo Y.B."/>
            <person name="Zou S.Q."/>
            <person name="Chen S.P."/>
            <person name="Lan S."/>
            <person name="Tsai W.C."/>
            <person name="Van de Peer Y."/>
            <person name="Liu Z.J."/>
        </authorList>
    </citation>
    <scope>NUCLEOTIDE SEQUENCE [LARGE SCALE GENOMIC DNA]</scope>
    <source>
        <strain evidence="6">Lor288</strain>
    </source>
</reference>
<keyword evidence="7" id="KW-1185">Reference proteome</keyword>
<gene>
    <name evidence="6" type="ORF">KSP40_PGU005696</name>
</gene>
<evidence type="ECO:0000313" key="7">
    <source>
        <dbReference type="Proteomes" id="UP001412067"/>
    </source>
</evidence>
<keyword evidence="3 5" id="KW-1133">Transmembrane helix</keyword>
<keyword evidence="2 5" id="KW-0812">Transmembrane</keyword>
<accession>A0ABR2LHN2</accession>
<evidence type="ECO:0000256" key="4">
    <source>
        <dbReference type="ARBA" id="ARBA00023136"/>
    </source>
</evidence>
<feature type="transmembrane region" description="Helical" evidence="5">
    <location>
        <begin position="236"/>
        <end position="253"/>
    </location>
</feature>
<evidence type="ECO:0000256" key="2">
    <source>
        <dbReference type="ARBA" id="ARBA00022692"/>
    </source>
</evidence>
<feature type="transmembrane region" description="Helical" evidence="5">
    <location>
        <begin position="200"/>
        <end position="224"/>
    </location>
</feature>
<dbReference type="InterPro" id="IPR007271">
    <property type="entry name" value="Nuc_sug_transpt"/>
</dbReference>
<comment type="subcellular location">
    <subcellularLocation>
        <location evidence="1">Membrane</location>
        <topology evidence="1">Multi-pass membrane protein</topology>
    </subcellularLocation>
</comment>
<dbReference type="Proteomes" id="UP001412067">
    <property type="component" value="Unassembled WGS sequence"/>
</dbReference>
<protein>
    <submittedName>
        <fullName evidence="6">CMP-sialic acid transporter 4</fullName>
    </submittedName>
</protein>
<organism evidence="6 7">
    <name type="scientific">Platanthera guangdongensis</name>
    <dbReference type="NCBI Taxonomy" id="2320717"/>
    <lineage>
        <taxon>Eukaryota</taxon>
        <taxon>Viridiplantae</taxon>
        <taxon>Streptophyta</taxon>
        <taxon>Embryophyta</taxon>
        <taxon>Tracheophyta</taxon>
        <taxon>Spermatophyta</taxon>
        <taxon>Magnoliopsida</taxon>
        <taxon>Liliopsida</taxon>
        <taxon>Asparagales</taxon>
        <taxon>Orchidaceae</taxon>
        <taxon>Orchidoideae</taxon>
        <taxon>Orchideae</taxon>
        <taxon>Orchidinae</taxon>
        <taxon>Platanthera</taxon>
    </lineage>
</organism>
<dbReference type="PIRSF" id="PIRSF005799">
    <property type="entry name" value="UDP-gal_transpt"/>
    <property type="match status" value="1"/>
</dbReference>
<dbReference type="EMBL" id="JBBWWR010000020">
    <property type="protein sequence ID" value="KAK8940298.1"/>
    <property type="molecule type" value="Genomic_DNA"/>
</dbReference>
<keyword evidence="4 5" id="KW-0472">Membrane</keyword>